<protein>
    <recommendedName>
        <fullName evidence="3">Transcription factor zinc-finger domain-containing protein</fullName>
    </recommendedName>
</protein>
<dbReference type="RefSeq" id="WP_126860053.1">
    <property type="nucleotide sequence ID" value="NZ_JAAMRF010000012.1"/>
</dbReference>
<name>A0ABR5Z6G6_9GAMM</name>
<gene>
    <name evidence="1" type="ORF">G7026_20960</name>
</gene>
<reference evidence="1 2" key="1">
    <citation type="submission" date="2020-02" db="EMBL/GenBank/DDBJ databases">
        <title>Synteny-based analysis reveals conserved mechanism for high triclosan tolerance in Pseudomonas, as well as instances of horizontal transfer.</title>
        <authorList>
            <person name="Mcfarland A.G."/>
            <person name="Bertucci H.K."/>
            <person name="Litmann E."/>
            <person name="Shen J."/>
            <person name="Huttenhower C."/>
            <person name="Hartmann E.M."/>
        </authorList>
    </citation>
    <scope>NUCLEOTIDE SEQUENCE [LARGE SCALE GENOMIC DNA]</scope>
    <source>
        <strain evidence="1 2">115A1</strain>
    </source>
</reference>
<organism evidence="1 2">
    <name type="scientific">Stutzerimonas azotifigens</name>
    <dbReference type="NCBI Taxonomy" id="291995"/>
    <lineage>
        <taxon>Bacteria</taxon>
        <taxon>Pseudomonadati</taxon>
        <taxon>Pseudomonadota</taxon>
        <taxon>Gammaproteobacteria</taxon>
        <taxon>Pseudomonadales</taxon>
        <taxon>Pseudomonadaceae</taxon>
        <taxon>Stutzerimonas</taxon>
    </lineage>
</organism>
<dbReference type="EMBL" id="JAAMRF010000012">
    <property type="protein sequence ID" value="MBA1275819.1"/>
    <property type="molecule type" value="Genomic_DNA"/>
</dbReference>
<evidence type="ECO:0008006" key="3">
    <source>
        <dbReference type="Google" id="ProtNLM"/>
    </source>
</evidence>
<comment type="caution">
    <text evidence="1">The sequence shown here is derived from an EMBL/GenBank/DDBJ whole genome shotgun (WGS) entry which is preliminary data.</text>
</comment>
<sequence>MTDCLICGANARKIESGLDGEELNCPDCGHYGVSGTFLATKRDRRFDINQTRMWLERHRHARPGNLPVISDLSALWAI</sequence>
<accession>A0ABR5Z6G6</accession>
<evidence type="ECO:0000313" key="1">
    <source>
        <dbReference type="EMBL" id="MBA1275819.1"/>
    </source>
</evidence>
<evidence type="ECO:0000313" key="2">
    <source>
        <dbReference type="Proteomes" id="UP000786387"/>
    </source>
</evidence>
<proteinExistence type="predicted"/>
<keyword evidence="2" id="KW-1185">Reference proteome</keyword>
<dbReference type="Proteomes" id="UP000786387">
    <property type="component" value="Unassembled WGS sequence"/>
</dbReference>